<feature type="compositionally biased region" description="Basic and acidic residues" evidence="6">
    <location>
        <begin position="443"/>
        <end position="453"/>
    </location>
</feature>
<dbReference type="SUPFAM" id="SSF55785">
    <property type="entry name" value="PYP-like sensor domain (PAS domain)"/>
    <property type="match status" value="2"/>
</dbReference>
<gene>
    <name evidence="9" type="ORF">MNBD_ALPHA09-812</name>
</gene>
<name>A0A3B0TS29_9ZZZZ</name>
<dbReference type="InterPro" id="IPR000014">
    <property type="entry name" value="PAS"/>
</dbReference>
<dbReference type="NCBIfam" id="TIGR00229">
    <property type="entry name" value="sensory_box"/>
    <property type="match status" value="1"/>
</dbReference>
<dbReference type="AlphaFoldDB" id="A0A3B0TS29"/>
<evidence type="ECO:0000259" key="8">
    <source>
        <dbReference type="PROSITE" id="PS50112"/>
    </source>
</evidence>
<dbReference type="CDD" id="cd00082">
    <property type="entry name" value="HisKA"/>
    <property type="match status" value="1"/>
</dbReference>
<dbReference type="InterPro" id="IPR036097">
    <property type="entry name" value="HisK_dim/P_sf"/>
</dbReference>
<dbReference type="Gene3D" id="3.30.450.20">
    <property type="entry name" value="PAS domain"/>
    <property type="match status" value="2"/>
</dbReference>
<sequence length="1086" mass="116009">MDVAGDPSRKNEAGIPADGGLEAGRRVAMGICVSRHPHDELRALERRSDLAWLWDAERKRLVWANRAGLAFWGETTVLDLIDRRMDGTDAAIARMGALAASLEPGASTVETLVFDIGGRTEALQATCRRVILEDGRPGLLVVREPEEAVGPAPVATRSALLEAVIGQMPVPVVVFDRHGSLLYQNTAASEGLPSGRAVSGSGMDADEGSEDRMDGGGLFATWLGDAARAEALMARALARGSFSEAEILHTRFGPRAHRINARRLAAPVVGRLAVFMVFEDIEDRRRHEQRQAEALGAIEAVLAAADATFEIDAGGALVDIGGAAERILGKGIGVLIGTPWDDVMAALGVEGAVPFATRQARAEPWREILATSAIDAPALAVSAVPISGADGTTVGFGGLILALDAPTVAAFDDRRGEASAKRQAKTAPSDEEEFLADMQNDREPAAEANKSDGDLTAAPAVEPVPKEGTAKGEKVGRDDAATFSAIARALDSARKPVESPPVETPAGGATLRVVGGVEAPEPQPRQRPQRQVPVSEPVEETPARTEPSENALATGKPTLIHRHFVILGANDMAARLLGHDTAGSVMQDTNLLNLMPDERARLFSLQSRFDDHDLPKFGRIDGVTLKARRKDRTTLDIEASFEEVDYRGDTAVRIVFEAAKPASRALAEPVPEEQAQSGSVLPDAQNLPSEKLPQTGPQPGETALLDAVAREAELRAVINTAADGIATIDAQGRVVTLNASAEAIFGVEASTAAGRKFDELFEPQSAGTIKTYIASITSSDATRLHREGHEVRGKRPDGGHIPLFVTIGRMNIDEGLRYCAVIRDISQWKQTEESLRLAKERAEEDSAKKSDFLARISHELRTPLNAIIGFSEVMSAEKFGPIANDRYKGYLHDIRSSGDHLLSLINDLLDLSKIEAGKLDLNFTSVDIAHIIEQGVSIIQPQANRARVIVRVSLPDHLPPVVADERSLRQIVLNLLSNAVKFTPAGGQVILSAVVDEQGRLQIRVRDTGVGMSRDEIDQAMEPFRQVGTPGQIDALGKNDHAGTGLGLPLTKALTEANRAEFLIESTPSAGTLVNITFPTNRVLDG</sequence>
<dbReference type="PROSITE" id="PS50112">
    <property type="entry name" value="PAS"/>
    <property type="match status" value="1"/>
</dbReference>
<dbReference type="InterPro" id="IPR003661">
    <property type="entry name" value="HisK_dim/P_dom"/>
</dbReference>
<comment type="catalytic activity">
    <reaction evidence="1">
        <text>ATP + protein L-histidine = ADP + protein N-phospho-L-histidine.</text>
        <dbReference type="EC" id="2.7.13.3"/>
    </reaction>
</comment>
<evidence type="ECO:0000256" key="5">
    <source>
        <dbReference type="ARBA" id="ARBA00022777"/>
    </source>
</evidence>
<dbReference type="InterPro" id="IPR005467">
    <property type="entry name" value="His_kinase_dom"/>
</dbReference>
<dbReference type="SMART" id="SM00387">
    <property type="entry name" value="HATPase_c"/>
    <property type="match status" value="1"/>
</dbReference>
<dbReference type="SUPFAM" id="SSF47384">
    <property type="entry name" value="Homodimeric domain of signal transducing histidine kinase"/>
    <property type="match status" value="1"/>
</dbReference>
<dbReference type="EC" id="2.7.13.3" evidence="2"/>
<dbReference type="InterPro" id="IPR036890">
    <property type="entry name" value="HATPase_C_sf"/>
</dbReference>
<dbReference type="EMBL" id="UOEM01000082">
    <property type="protein sequence ID" value="VAW15039.1"/>
    <property type="molecule type" value="Genomic_DNA"/>
</dbReference>
<dbReference type="Gene3D" id="1.10.287.130">
    <property type="match status" value="1"/>
</dbReference>
<dbReference type="InterPro" id="IPR004358">
    <property type="entry name" value="Sig_transdc_His_kin-like_C"/>
</dbReference>
<dbReference type="SUPFAM" id="SSF55874">
    <property type="entry name" value="ATPase domain of HSP90 chaperone/DNA topoisomerase II/histidine kinase"/>
    <property type="match status" value="1"/>
</dbReference>
<reference evidence="9" key="1">
    <citation type="submission" date="2018-06" db="EMBL/GenBank/DDBJ databases">
        <authorList>
            <person name="Zhirakovskaya E."/>
        </authorList>
    </citation>
    <scope>NUCLEOTIDE SEQUENCE</scope>
</reference>
<dbReference type="GO" id="GO:0005886">
    <property type="term" value="C:plasma membrane"/>
    <property type="evidence" value="ECO:0007669"/>
    <property type="project" value="TreeGrafter"/>
</dbReference>
<dbReference type="InterPro" id="IPR013656">
    <property type="entry name" value="PAS_4"/>
</dbReference>
<dbReference type="Gene3D" id="3.30.565.10">
    <property type="entry name" value="Histidine kinase-like ATPase, C-terminal domain"/>
    <property type="match status" value="1"/>
</dbReference>
<dbReference type="GO" id="GO:0000155">
    <property type="term" value="F:phosphorelay sensor kinase activity"/>
    <property type="evidence" value="ECO:0007669"/>
    <property type="project" value="InterPro"/>
</dbReference>
<feature type="region of interest" description="Disordered" evidence="6">
    <location>
        <begin position="665"/>
        <end position="701"/>
    </location>
</feature>
<dbReference type="PANTHER" id="PTHR43047">
    <property type="entry name" value="TWO-COMPONENT HISTIDINE PROTEIN KINASE"/>
    <property type="match status" value="1"/>
</dbReference>
<protein>
    <recommendedName>
        <fullName evidence="2">histidine kinase</fullName>
        <ecNumber evidence="2">2.7.13.3</ecNumber>
    </recommendedName>
</protein>
<dbReference type="Pfam" id="PF13426">
    <property type="entry name" value="PAS_9"/>
    <property type="match status" value="1"/>
</dbReference>
<dbReference type="PANTHER" id="PTHR43047:SF72">
    <property type="entry name" value="OSMOSENSING HISTIDINE PROTEIN KINASE SLN1"/>
    <property type="match status" value="1"/>
</dbReference>
<evidence type="ECO:0000256" key="2">
    <source>
        <dbReference type="ARBA" id="ARBA00012438"/>
    </source>
</evidence>
<dbReference type="Pfam" id="PF02518">
    <property type="entry name" value="HATPase_c"/>
    <property type="match status" value="1"/>
</dbReference>
<evidence type="ECO:0000256" key="6">
    <source>
        <dbReference type="SAM" id="MobiDB-lite"/>
    </source>
</evidence>
<feature type="domain" description="Histidine kinase" evidence="7">
    <location>
        <begin position="855"/>
        <end position="1082"/>
    </location>
</feature>
<keyword evidence="5" id="KW-0418">Kinase</keyword>
<evidence type="ECO:0000256" key="1">
    <source>
        <dbReference type="ARBA" id="ARBA00000085"/>
    </source>
</evidence>
<feature type="region of interest" description="Disordered" evidence="6">
    <location>
        <begin position="414"/>
        <end position="433"/>
    </location>
</feature>
<keyword evidence="3" id="KW-0597">Phosphoprotein</keyword>
<dbReference type="SMART" id="SM00388">
    <property type="entry name" value="HisKA"/>
    <property type="match status" value="1"/>
</dbReference>
<evidence type="ECO:0000256" key="4">
    <source>
        <dbReference type="ARBA" id="ARBA00022679"/>
    </source>
</evidence>
<dbReference type="Pfam" id="PF08448">
    <property type="entry name" value="PAS_4"/>
    <property type="match status" value="1"/>
</dbReference>
<dbReference type="PRINTS" id="PR00344">
    <property type="entry name" value="BCTRLSENSOR"/>
</dbReference>
<feature type="region of interest" description="Disordered" evidence="6">
    <location>
        <begin position="519"/>
        <end position="552"/>
    </location>
</feature>
<evidence type="ECO:0000259" key="7">
    <source>
        <dbReference type="PROSITE" id="PS50109"/>
    </source>
</evidence>
<dbReference type="InterPro" id="IPR035965">
    <property type="entry name" value="PAS-like_dom_sf"/>
</dbReference>
<keyword evidence="4" id="KW-0808">Transferase</keyword>
<feature type="compositionally biased region" description="Basic and acidic residues" evidence="6">
    <location>
        <begin position="464"/>
        <end position="476"/>
    </location>
</feature>
<dbReference type="InterPro" id="IPR003594">
    <property type="entry name" value="HATPase_dom"/>
</dbReference>
<organism evidence="9">
    <name type="scientific">hydrothermal vent metagenome</name>
    <dbReference type="NCBI Taxonomy" id="652676"/>
    <lineage>
        <taxon>unclassified sequences</taxon>
        <taxon>metagenomes</taxon>
        <taxon>ecological metagenomes</taxon>
    </lineage>
</organism>
<dbReference type="GO" id="GO:0009927">
    <property type="term" value="F:histidine phosphotransfer kinase activity"/>
    <property type="evidence" value="ECO:0007669"/>
    <property type="project" value="TreeGrafter"/>
</dbReference>
<dbReference type="PROSITE" id="PS50109">
    <property type="entry name" value="HIS_KIN"/>
    <property type="match status" value="1"/>
</dbReference>
<proteinExistence type="predicted"/>
<dbReference type="SMART" id="SM00091">
    <property type="entry name" value="PAS"/>
    <property type="match status" value="2"/>
</dbReference>
<dbReference type="CDD" id="cd00130">
    <property type="entry name" value="PAS"/>
    <property type="match status" value="1"/>
</dbReference>
<feature type="domain" description="PAS" evidence="8">
    <location>
        <begin position="710"/>
        <end position="780"/>
    </location>
</feature>
<feature type="region of interest" description="Disordered" evidence="6">
    <location>
        <begin position="443"/>
        <end position="476"/>
    </location>
</feature>
<evidence type="ECO:0000256" key="3">
    <source>
        <dbReference type="ARBA" id="ARBA00022553"/>
    </source>
</evidence>
<accession>A0A3B0TS29</accession>
<dbReference type="Pfam" id="PF00512">
    <property type="entry name" value="HisKA"/>
    <property type="match status" value="1"/>
</dbReference>
<evidence type="ECO:0000313" key="9">
    <source>
        <dbReference type="EMBL" id="VAW15039.1"/>
    </source>
</evidence>